<protein>
    <submittedName>
        <fullName evidence="4">Unnamed protein product</fullName>
    </submittedName>
</protein>
<dbReference type="OrthoDB" id="245989at2759"/>
<feature type="compositionally biased region" description="Polar residues" evidence="2">
    <location>
        <begin position="14"/>
        <end position="26"/>
    </location>
</feature>
<evidence type="ECO:0000313" key="4">
    <source>
        <dbReference type="EMBL" id="GMG34482.1"/>
    </source>
</evidence>
<feature type="compositionally biased region" description="Basic and acidic residues" evidence="2">
    <location>
        <begin position="1"/>
        <end position="13"/>
    </location>
</feature>
<evidence type="ECO:0000256" key="2">
    <source>
        <dbReference type="SAM" id="MobiDB-lite"/>
    </source>
</evidence>
<reference evidence="4" key="1">
    <citation type="submission" date="2023-04" db="EMBL/GenBank/DDBJ databases">
        <title>Ambrosiozyma monospora NBRC 1965.</title>
        <authorList>
            <person name="Ichikawa N."/>
            <person name="Sato H."/>
            <person name="Tonouchi N."/>
        </authorList>
    </citation>
    <scope>NUCLEOTIDE SEQUENCE</scope>
    <source>
        <strain evidence="4">NBRC 1965</strain>
    </source>
</reference>
<dbReference type="Pfam" id="PF14510">
    <property type="entry name" value="ABC_trans_N"/>
    <property type="match status" value="1"/>
</dbReference>
<sequence length="220" mass="24835">MVDSHTIEKDKQSFDSSGDSQIQQFNPAYEDIEDQDEHDKLSQHLSRVMSTPQGIERIQTLARVLSTKTKQELEHFEVSKDNFDLRMLLNYLREQSTAQGIESAHAGLAFNDLTCWGIDASAAYAPSVSEMLRTYLHAPANLFKKDSRKQRKIIQNFVGIIEPGEMVLALGKPGAGCSSLLKSCAGEIENFTKVEGQFSYDGLNQQEMMKKFKGMFSFFY</sequence>
<evidence type="ECO:0000256" key="1">
    <source>
        <dbReference type="ARBA" id="ARBA00022448"/>
    </source>
</evidence>
<organism evidence="4 5">
    <name type="scientific">Ambrosiozyma monospora</name>
    <name type="common">Yeast</name>
    <name type="synonym">Endomycopsis monosporus</name>
    <dbReference type="NCBI Taxonomy" id="43982"/>
    <lineage>
        <taxon>Eukaryota</taxon>
        <taxon>Fungi</taxon>
        <taxon>Dikarya</taxon>
        <taxon>Ascomycota</taxon>
        <taxon>Saccharomycotina</taxon>
        <taxon>Pichiomycetes</taxon>
        <taxon>Pichiales</taxon>
        <taxon>Pichiaceae</taxon>
        <taxon>Ambrosiozyma</taxon>
    </lineage>
</organism>
<dbReference type="Gene3D" id="3.40.50.300">
    <property type="entry name" value="P-loop containing nucleotide triphosphate hydrolases"/>
    <property type="match status" value="1"/>
</dbReference>
<keyword evidence="5" id="KW-1185">Reference proteome</keyword>
<feature type="region of interest" description="Disordered" evidence="2">
    <location>
        <begin position="1"/>
        <end position="42"/>
    </location>
</feature>
<feature type="domain" description="Pleiotropic ABC efflux transporter N-terminal" evidence="3">
    <location>
        <begin position="61"/>
        <end position="130"/>
    </location>
</feature>
<keyword evidence="1" id="KW-0813">Transport</keyword>
<accession>A0A9W6YY75</accession>
<dbReference type="InterPro" id="IPR027417">
    <property type="entry name" value="P-loop_NTPase"/>
</dbReference>
<evidence type="ECO:0000313" key="5">
    <source>
        <dbReference type="Proteomes" id="UP001165063"/>
    </source>
</evidence>
<proteinExistence type="predicted"/>
<gene>
    <name evidence="4" type="ORF">Amon01_000441500</name>
</gene>
<dbReference type="AlphaFoldDB" id="A0A9W6YY75"/>
<evidence type="ECO:0000259" key="3">
    <source>
        <dbReference type="Pfam" id="PF14510"/>
    </source>
</evidence>
<name>A0A9W6YY75_AMBMO</name>
<dbReference type="EMBL" id="BSXU01002121">
    <property type="protein sequence ID" value="GMG34482.1"/>
    <property type="molecule type" value="Genomic_DNA"/>
</dbReference>
<dbReference type="Proteomes" id="UP001165063">
    <property type="component" value="Unassembled WGS sequence"/>
</dbReference>
<dbReference type="InterPro" id="IPR029481">
    <property type="entry name" value="ABC_trans_N"/>
</dbReference>
<dbReference type="SUPFAM" id="SSF52540">
    <property type="entry name" value="P-loop containing nucleoside triphosphate hydrolases"/>
    <property type="match status" value="1"/>
</dbReference>
<dbReference type="PANTHER" id="PTHR19241">
    <property type="entry name" value="ATP-BINDING CASSETTE TRANSPORTER"/>
    <property type="match status" value="1"/>
</dbReference>
<comment type="caution">
    <text evidence="4">The sequence shown here is derived from an EMBL/GenBank/DDBJ whole genome shotgun (WGS) entry which is preliminary data.</text>
</comment>